<feature type="transmembrane region" description="Helical" evidence="9">
    <location>
        <begin position="148"/>
        <end position="164"/>
    </location>
</feature>
<dbReference type="RefSeq" id="WP_088239086.1">
    <property type="nucleotide sequence ID" value="NZ_CALUEG010000027.1"/>
</dbReference>
<keyword evidence="11" id="KW-1185">Reference proteome</keyword>
<keyword evidence="5 9" id="KW-0812">Transmembrane</keyword>
<dbReference type="PANTHER" id="PTHR30578">
    <property type="entry name" value="ELECTRON TRANSPORT COMPLEX PROTEIN RNFD"/>
    <property type="match status" value="1"/>
</dbReference>
<dbReference type="PANTHER" id="PTHR30578:SF1">
    <property type="entry name" value="NA(+)-TRANSLOCATING NADH-QUINONE REDUCTASE SUBUNIT B"/>
    <property type="match status" value="1"/>
</dbReference>
<name>A0ABX3ZQR6_9RHOB</name>
<comment type="caution">
    <text evidence="10">The sequence shown here is derived from an EMBL/GenBank/DDBJ whole genome shotgun (WGS) entry which is preliminary data.</text>
</comment>
<accession>A0ABX3ZQR6</accession>
<keyword evidence="3" id="KW-0285">Flavoprotein</keyword>
<evidence type="ECO:0000256" key="4">
    <source>
        <dbReference type="ARBA" id="ARBA00022643"/>
    </source>
</evidence>
<keyword evidence="4" id="KW-0288">FMN</keyword>
<proteinExistence type="predicted"/>
<dbReference type="Proteomes" id="UP000214673">
    <property type="component" value="Unassembled WGS sequence"/>
</dbReference>
<feature type="transmembrane region" description="Helical" evidence="9">
    <location>
        <begin position="170"/>
        <end position="187"/>
    </location>
</feature>
<reference evidence="10 11" key="1">
    <citation type="submission" date="2016-11" db="EMBL/GenBank/DDBJ databases">
        <title>Comparison of Traditional DNA-DNA Hybridization with In Silico Genomic Analysis.</title>
        <authorList>
            <person name="Nicholson A.C."/>
            <person name="Sammons S."/>
            <person name="Humrighouse B.W."/>
            <person name="Graziano J."/>
            <person name="Lasker B."/>
            <person name="Whitney A.M."/>
            <person name="Mcquiston J.R."/>
        </authorList>
    </citation>
    <scope>NUCLEOTIDE SEQUENCE [LARGE SCALE GENOMIC DNA]</scope>
    <source>
        <strain evidence="10 11">H1892</strain>
    </source>
</reference>
<sequence>MRSGFLRDDLVPLLGLLPPLLWIGTQDGWMLPRAVLCLLVVLSWQALFARIRRQGMGLHGVVSALLIAAFVPESAPFWQLVLGASFGMVMGEAIFGGRGRGFVQPVVLALAFMAFSFADQPWRQGPDLPLVSVVPALLLLLASGQARIGALAGVGIGLAGITALVAPDQIGAMASGALVLAVLYLTADPVVSGATPVSRLAYGLLAGGLTALFATSGPGFGALIFATLLAQIFAPLLDHVAIAAHRSRMRRRARRLRHA</sequence>
<evidence type="ECO:0000313" key="11">
    <source>
        <dbReference type="Proteomes" id="UP000214673"/>
    </source>
</evidence>
<keyword evidence="7 9" id="KW-1133">Transmembrane helix</keyword>
<evidence type="ECO:0000256" key="5">
    <source>
        <dbReference type="ARBA" id="ARBA00022692"/>
    </source>
</evidence>
<keyword evidence="8 9" id="KW-0472">Membrane</keyword>
<feature type="transmembrane region" description="Helical" evidence="9">
    <location>
        <begin position="77"/>
        <end position="95"/>
    </location>
</feature>
<feature type="transmembrane region" description="Helical" evidence="9">
    <location>
        <begin position="29"/>
        <end position="48"/>
    </location>
</feature>
<keyword evidence="2" id="KW-0597">Phosphoprotein</keyword>
<gene>
    <name evidence="10" type="ORF">CDV53_15860</name>
</gene>
<keyword evidence="1" id="KW-0813">Transport</keyword>
<feature type="transmembrane region" description="Helical" evidence="9">
    <location>
        <begin position="102"/>
        <end position="118"/>
    </location>
</feature>
<protein>
    <recommendedName>
        <fullName evidence="12">NADH-quinone reductase</fullName>
    </recommendedName>
</protein>
<evidence type="ECO:0000256" key="9">
    <source>
        <dbReference type="SAM" id="Phobius"/>
    </source>
</evidence>
<keyword evidence="6" id="KW-1278">Translocase</keyword>
<feature type="transmembrane region" description="Helical" evidence="9">
    <location>
        <begin position="55"/>
        <end position="71"/>
    </location>
</feature>
<evidence type="ECO:0000256" key="2">
    <source>
        <dbReference type="ARBA" id="ARBA00022553"/>
    </source>
</evidence>
<evidence type="ECO:0000256" key="7">
    <source>
        <dbReference type="ARBA" id="ARBA00022989"/>
    </source>
</evidence>
<organism evidence="10 11">
    <name type="scientific">Haematobacter missouriensis</name>
    <dbReference type="NCBI Taxonomy" id="366616"/>
    <lineage>
        <taxon>Bacteria</taxon>
        <taxon>Pseudomonadati</taxon>
        <taxon>Pseudomonadota</taxon>
        <taxon>Alphaproteobacteria</taxon>
        <taxon>Rhodobacterales</taxon>
        <taxon>Paracoccaceae</taxon>
        <taxon>Haematobacter</taxon>
    </lineage>
</organism>
<evidence type="ECO:0000256" key="1">
    <source>
        <dbReference type="ARBA" id="ARBA00022448"/>
    </source>
</evidence>
<dbReference type="EMBL" id="NIPV01000093">
    <property type="protein sequence ID" value="OWJ73352.1"/>
    <property type="molecule type" value="Genomic_DNA"/>
</dbReference>
<dbReference type="Pfam" id="PF03116">
    <property type="entry name" value="NQR2_RnfD_RnfE"/>
    <property type="match status" value="2"/>
</dbReference>
<evidence type="ECO:0000256" key="6">
    <source>
        <dbReference type="ARBA" id="ARBA00022967"/>
    </source>
</evidence>
<evidence type="ECO:0000256" key="3">
    <source>
        <dbReference type="ARBA" id="ARBA00022630"/>
    </source>
</evidence>
<evidence type="ECO:0000256" key="8">
    <source>
        <dbReference type="ARBA" id="ARBA00023136"/>
    </source>
</evidence>
<evidence type="ECO:0008006" key="12">
    <source>
        <dbReference type="Google" id="ProtNLM"/>
    </source>
</evidence>
<feature type="transmembrane region" description="Helical" evidence="9">
    <location>
        <begin position="124"/>
        <end position="141"/>
    </location>
</feature>
<evidence type="ECO:0000313" key="10">
    <source>
        <dbReference type="EMBL" id="OWJ73352.1"/>
    </source>
</evidence>
<feature type="transmembrane region" description="Helical" evidence="9">
    <location>
        <begin position="222"/>
        <end position="244"/>
    </location>
</feature>
<feature type="transmembrane region" description="Helical" evidence="9">
    <location>
        <begin position="199"/>
        <end position="216"/>
    </location>
</feature>
<dbReference type="InterPro" id="IPR004338">
    <property type="entry name" value="NqrB/RnfD"/>
</dbReference>